<comment type="subcellular location">
    <subcellularLocation>
        <location evidence="1 7">Mitochondrion inner membrane</location>
        <topology evidence="1 7">Peripheral membrane protein</topology>
        <orientation evidence="1 7">Matrix side</orientation>
    </subcellularLocation>
</comment>
<keyword evidence="4 7" id="KW-0809">Transit peptide</keyword>
<keyword evidence="5 7" id="KW-0496">Mitochondrion</keyword>
<dbReference type="PANTHER" id="PTHR28087">
    <property type="entry name" value="ATPASE SYNTHESIS PROTEIN 25, MITOCHONDRIAL"/>
    <property type="match status" value="1"/>
</dbReference>
<comment type="similarity">
    <text evidence="2 7">Belongs to the ATP25 family.</text>
</comment>
<evidence type="ECO:0000256" key="6">
    <source>
        <dbReference type="ARBA" id="ARBA00023136"/>
    </source>
</evidence>
<evidence type="ECO:0000256" key="4">
    <source>
        <dbReference type="ARBA" id="ARBA00022946"/>
    </source>
</evidence>
<evidence type="ECO:0000256" key="5">
    <source>
        <dbReference type="ARBA" id="ARBA00023128"/>
    </source>
</evidence>
<dbReference type="GO" id="GO:0048255">
    <property type="term" value="P:mRNA stabilization"/>
    <property type="evidence" value="ECO:0007669"/>
    <property type="project" value="TreeGrafter"/>
</dbReference>
<dbReference type="InterPro" id="IPR043519">
    <property type="entry name" value="NT_sf"/>
</dbReference>
<reference evidence="9" key="1">
    <citation type="submission" date="2014-02" db="EMBL/GenBank/DDBJ databases">
        <authorList>
            <person name="Genoscope - CEA"/>
        </authorList>
    </citation>
    <scope>NUCLEOTIDE SEQUENCE</scope>
    <source>
        <strain evidence="9">LS3</strain>
    </source>
</reference>
<feature type="region of interest" description="Disordered" evidence="8">
    <location>
        <begin position="32"/>
        <end position="61"/>
    </location>
</feature>
<dbReference type="EMBL" id="HG937694">
    <property type="protein sequence ID" value="CDP38566.1"/>
    <property type="molecule type" value="Genomic_DNA"/>
</dbReference>
<evidence type="ECO:0000256" key="2">
    <source>
        <dbReference type="ARBA" id="ARBA00010787"/>
    </source>
</evidence>
<keyword evidence="3 7" id="KW-0999">Mitochondrion inner membrane</keyword>
<evidence type="ECO:0000256" key="8">
    <source>
        <dbReference type="SAM" id="MobiDB-lite"/>
    </source>
</evidence>
<dbReference type="Gene3D" id="3.30.460.10">
    <property type="entry name" value="Beta Polymerase, domain 2"/>
    <property type="match status" value="1"/>
</dbReference>
<evidence type="ECO:0000256" key="1">
    <source>
        <dbReference type="ARBA" id="ARBA00004443"/>
    </source>
</evidence>
<evidence type="ECO:0000256" key="3">
    <source>
        <dbReference type="ARBA" id="ARBA00022792"/>
    </source>
</evidence>
<proteinExistence type="inferred from homology"/>
<dbReference type="PANTHER" id="PTHR28087:SF1">
    <property type="entry name" value="ATPASE SYNTHESIS PROTEIN 25, MITOCHONDRIAL"/>
    <property type="match status" value="1"/>
</dbReference>
<accession>A0A060THB7</accession>
<dbReference type="AlphaFoldDB" id="A0A060THB7"/>
<dbReference type="InterPro" id="IPR040152">
    <property type="entry name" value="Atp25"/>
</dbReference>
<dbReference type="PhylomeDB" id="A0A060THB7"/>
<feature type="region of interest" description="Disordered" evidence="8">
    <location>
        <begin position="271"/>
        <end position="291"/>
    </location>
</feature>
<dbReference type="GO" id="GO:0140053">
    <property type="term" value="P:mitochondrial gene expression"/>
    <property type="evidence" value="ECO:0007669"/>
    <property type="project" value="UniProtKB-UniRule"/>
</dbReference>
<gene>
    <name evidence="9" type="ORF">GNLVRS02_ARAD1D37510g</name>
</gene>
<organism evidence="9">
    <name type="scientific">Blastobotrys adeninivorans</name>
    <name type="common">Yeast</name>
    <name type="synonym">Arxula adeninivorans</name>
    <dbReference type="NCBI Taxonomy" id="409370"/>
    <lineage>
        <taxon>Eukaryota</taxon>
        <taxon>Fungi</taxon>
        <taxon>Dikarya</taxon>
        <taxon>Ascomycota</taxon>
        <taxon>Saccharomycotina</taxon>
        <taxon>Dipodascomycetes</taxon>
        <taxon>Dipodascales</taxon>
        <taxon>Trichomonascaceae</taxon>
        <taxon>Blastobotrys</taxon>
    </lineage>
</organism>
<reference evidence="9" key="2">
    <citation type="submission" date="2014-06" db="EMBL/GenBank/DDBJ databases">
        <title>The complete genome of Blastobotrys (Arxula) adeninivorans LS3 - a yeast of biotechnological interest.</title>
        <authorList>
            <person name="Kunze G."/>
            <person name="Gaillardin C."/>
            <person name="Czernicka M."/>
            <person name="Durrens P."/>
            <person name="Martin T."/>
            <person name="Boer E."/>
            <person name="Gabaldon T."/>
            <person name="Cruz J."/>
            <person name="Talla E."/>
            <person name="Marck C."/>
            <person name="Goffeau A."/>
            <person name="Barbe V."/>
            <person name="Baret P."/>
            <person name="Baronian K."/>
            <person name="Beier S."/>
            <person name="Bleykasten C."/>
            <person name="Bode R."/>
            <person name="Casaregola S."/>
            <person name="Despons L."/>
            <person name="Fairhead C."/>
            <person name="Giersberg M."/>
            <person name="Gierski P."/>
            <person name="Hahnel U."/>
            <person name="Hartmann A."/>
            <person name="Jankowska D."/>
            <person name="Jubin C."/>
            <person name="Jung P."/>
            <person name="Lafontaine I."/>
            <person name="Leh-Louis V."/>
            <person name="Lemaire M."/>
            <person name="Marcet-Houben M."/>
            <person name="Mascher M."/>
            <person name="Morel G."/>
            <person name="Richard G.-F."/>
            <person name="Riechen J."/>
            <person name="Sacerdot C."/>
            <person name="Sarkar A."/>
            <person name="Savel G."/>
            <person name="Schacherer J."/>
            <person name="Sherman D."/>
            <person name="Straub M.-L."/>
            <person name="Stein N."/>
            <person name="Thierry A."/>
            <person name="Trautwein-Schult A."/>
            <person name="Westhof E."/>
            <person name="Worch S."/>
            <person name="Dujon B."/>
            <person name="Souciet J.-L."/>
            <person name="Wincker P."/>
            <person name="Scholz U."/>
            <person name="Neuveglise N."/>
        </authorList>
    </citation>
    <scope>NUCLEOTIDE SEQUENCE</scope>
    <source>
        <strain evidence="9">LS3</strain>
    </source>
</reference>
<evidence type="ECO:0000256" key="7">
    <source>
        <dbReference type="RuleBase" id="RU367062"/>
    </source>
</evidence>
<sequence>MLRLARIRGLRIPSINAYRHFRCYSSVNPVLESDRSQATTSETSPEQQSQLPQEESTSTEVPWYMRHSDAKNASESKHITEIPTLENSPASLEPILKHMAIEIGLDDLQLVDLRELDPPSSFGPAILVLASGKSDKHLTRASLELSKWIKNTYGVLVGREGLVTSNFLRVHQRRLRKRANKASSFQMRQTDAIEPNSWVILDTKVDNLYIHLFTPQRREQLGQFWVHEQESELENAVTQQPVKNSSSELKGGRYTIPGLRRDFHTLGASQARMPTSETRKQPQKYPPTNKKMGNLVYQRTLAATAKYQALVSYSRSYECIQALVLKAHINYLSRQIPNRTDKLTPTVPIVRQSDVVQSFMTAFPSAPQSEHWKLRQIFLILAHRLNADEFPIQCLIENAIYQQASGFPLDEQDVQMLITAITYSFQTLSGPQAQGLKPLNHDSTLWAHMCNEKFKYVLQLMSVTCRPSGQKISASDSLLALLYRICIRPTKLYITHRHLKKQIVPRHQLRRGFLDPRFDKVLSLFKDIYSESEASKSILAMCLTSLANDLQWDKFWMIWNNVMLTKDVDSNILHYMVTLVVKAADEVAITHLIEYYLPSLLVDRRDLITPSLLGIIETGLNYINPSGKGYKSLRALLEMNRGVVSGSKSNDAVSENLESVAGEPNATPISNLT</sequence>
<dbReference type="Pfam" id="PF02410">
    <property type="entry name" value="RsfS"/>
    <property type="match status" value="1"/>
</dbReference>
<dbReference type="SUPFAM" id="SSF81301">
    <property type="entry name" value="Nucleotidyltransferase"/>
    <property type="match status" value="1"/>
</dbReference>
<dbReference type="GO" id="GO:0005743">
    <property type="term" value="C:mitochondrial inner membrane"/>
    <property type="evidence" value="ECO:0007669"/>
    <property type="project" value="UniProtKB-SubCell"/>
</dbReference>
<keyword evidence="6 7" id="KW-0472">Membrane</keyword>
<feature type="compositionally biased region" description="Low complexity" evidence="8">
    <location>
        <begin position="36"/>
        <end position="60"/>
    </location>
</feature>
<comment type="function">
    <text evidence="7">Mitochondrial mRNA stabilization factor.</text>
</comment>
<name>A0A060THB7_BLAAD</name>
<evidence type="ECO:0000313" key="9">
    <source>
        <dbReference type="EMBL" id="CDP38566.1"/>
    </source>
</evidence>
<protein>
    <recommendedName>
        <fullName evidence="7">ATPase synthesis protein 25</fullName>
    </recommendedName>
</protein>